<proteinExistence type="predicted"/>
<evidence type="ECO:0000313" key="3">
    <source>
        <dbReference type="Proteomes" id="UP001283361"/>
    </source>
</evidence>
<feature type="compositionally biased region" description="Polar residues" evidence="1">
    <location>
        <begin position="34"/>
        <end position="45"/>
    </location>
</feature>
<reference evidence="2" key="1">
    <citation type="journal article" date="2023" name="G3 (Bethesda)">
        <title>A reference genome for the long-term kleptoplast-retaining sea slug Elysia crispata morphotype clarki.</title>
        <authorList>
            <person name="Eastman K.E."/>
            <person name="Pendleton A.L."/>
            <person name="Shaikh M.A."/>
            <person name="Suttiyut T."/>
            <person name="Ogas R."/>
            <person name="Tomko P."/>
            <person name="Gavelis G."/>
            <person name="Widhalm J.R."/>
            <person name="Wisecaver J.H."/>
        </authorList>
    </citation>
    <scope>NUCLEOTIDE SEQUENCE</scope>
    <source>
        <strain evidence="2">ECLA1</strain>
    </source>
</reference>
<gene>
    <name evidence="2" type="ORF">RRG08_038266</name>
</gene>
<organism evidence="2 3">
    <name type="scientific">Elysia crispata</name>
    <name type="common">lettuce slug</name>
    <dbReference type="NCBI Taxonomy" id="231223"/>
    <lineage>
        <taxon>Eukaryota</taxon>
        <taxon>Metazoa</taxon>
        <taxon>Spiralia</taxon>
        <taxon>Lophotrochozoa</taxon>
        <taxon>Mollusca</taxon>
        <taxon>Gastropoda</taxon>
        <taxon>Heterobranchia</taxon>
        <taxon>Euthyneura</taxon>
        <taxon>Panpulmonata</taxon>
        <taxon>Sacoglossa</taxon>
        <taxon>Placobranchoidea</taxon>
        <taxon>Plakobranchidae</taxon>
        <taxon>Elysia</taxon>
    </lineage>
</organism>
<feature type="region of interest" description="Disordered" evidence="1">
    <location>
        <begin position="34"/>
        <end position="87"/>
    </location>
</feature>
<comment type="caution">
    <text evidence="2">The sequence shown here is derived from an EMBL/GenBank/DDBJ whole genome shotgun (WGS) entry which is preliminary data.</text>
</comment>
<dbReference type="Proteomes" id="UP001283361">
    <property type="component" value="Unassembled WGS sequence"/>
</dbReference>
<feature type="compositionally biased region" description="Low complexity" evidence="1">
    <location>
        <begin position="46"/>
        <end position="57"/>
    </location>
</feature>
<protein>
    <submittedName>
        <fullName evidence="2">Uncharacterized protein</fullName>
    </submittedName>
</protein>
<dbReference type="EMBL" id="JAWDGP010001519">
    <property type="protein sequence ID" value="KAK3790775.1"/>
    <property type="molecule type" value="Genomic_DNA"/>
</dbReference>
<sequence>MFIVDAGQSLGVHCRCSAELRCSLSLQGRDHQSPIYTQRPRTSCQTNPNTTAWTHTTGSSSSCVHEVQREKHALTEPSSAPQHHHQR</sequence>
<evidence type="ECO:0000313" key="2">
    <source>
        <dbReference type="EMBL" id="KAK3790775.1"/>
    </source>
</evidence>
<name>A0AAE1AMR5_9GAST</name>
<accession>A0AAE1AMR5</accession>
<keyword evidence="3" id="KW-1185">Reference proteome</keyword>
<dbReference type="AlphaFoldDB" id="A0AAE1AMR5"/>
<evidence type="ECO:0000256" key="1">
    <source>
        <dbReference type="SAM" id="MobiDB-lite"/>
    </source>
</evidence>